<keyword evidence="1" id="KW-0500">Molybdenum</keyword>
<sequence>MKLIDTKDAVGYILCHDITQIVKDKVKDARFRKGHIITDEDIPVLLSLGKEHIYVWEKDDDNMMHENDAAQFMIDLTRTKDMSFTPVKEGKMELVADIDGYFTVDVNLLKEINMQKDIMMASIKGDTPIKKGTKLSGMRIIPLVIEKQKMEDLKKIINGKKVFDIKPFVRKKAGIVTTGSEVYHGRIKDEFTPVVKEKLADFGVEVIAHETVSDDTQMITEAIKKLKSAGCDIILCTGGMSVDPDDLTPKAISLTADKFVTYGTPVLPGAMFALSYFEDKVPIMGLPGSVMYCAKTVFDIILPRALADIEIDKEFIASLGHGGLL</sequence>
<dbReference type="GO" id="GO:0006777">
    <property type="term" value="P:Mo-molybdopterin cofactor biosynthetic process"/>
    <property type="evidence" value="ECO:0007669"/>
    <property type="project" value="UniProtKB-UniRule"/>
</dbReference>
<dbReference type="PANTHER" id="PTHR10192">
    <property type="entry name" value="MOLYBDOPTERIN BIOSYNTHESIS PROTEIN"/>
    <property type="match status" value="1"/>
</dbReference>
<dbReference type="InterPro" id="IPR036425">
    <property type="entry name" value="MoaB/Mog-like_dom_sf"/>
</dbReference>
<feature type="domain" description="MoaB/Mog" evidence="2">
    <location>
        <begin position="174"/>
        <end position="307"/>
    </location>
</feature>
<proteinExistence type="inferred from homology"/>
<comment type="catalytic activity">
    <reaction evidence="1">
        <text>adenylyl-molybdopterin + molybdate = Mo-molybdopterin + AMP + H(+)</text>
        <dbReference type="Rhea" id="RHEA:35047"/>
        <dbReference type="ChEBI" id="CHEBI:15378"/>
        <dbReference type="ChEBI" id="CHEBI:36264"/>
        <dbReference type="ChEBI" id="CHEBI:62727"/>
        <dbReference type="ChEBI" id="CHEBI:71302"/>
        <dbReference type="ChEBI" id="CHEBI:456215"/>
    </reaction>
</comment>
<protein>
    <recommendedName>
        <fullName evidence="1">Molybdopterin molybdenumtransferase</fullName>
        <ecNumber evidence="1">2.10.1.1</ecNumber>
    </recommendedName>
</protein>
<dbReference type="BioCyc" id="EBAC796937-HMP:GMGH-1078-MONOMER"/>
<comment type="cofactor">
    <cofactor evidence="1">
        <name>Mg(2+)</name>
        <dbReference type="ChEBI" id="CHEBI:18420"/>
    </cofactor>
</comment>
<dbReference type="Pfam" id="PF00994">
    <property type="entry name" value="MoCF_biosynth"/>
    <property type="match status" value="1"/>
</dbReference>
<dbReference type="GO" id="GO:0046872">
    <property type="term" value="F:metal ion binding"/>
    <property type="evidence" value="ECO:0007669"/>
    <property type="project" value="UniProtKB-UniRule"/>
</dbReference>
<organism evidence="3 4">
    <name type="scientific">Peptoanaerobacter stomatis</name>
    <dbReference type="NCBI Taxonomy" id="796937"/>
    <lineage>
        <taxon>Bacteria</taxon>
        <taxon>Bacillati</taxon>
        <taxon>Bacillota</taxon>
        <taxon>Clostridia</taxon>
        <taxon>Peptostreptococcales</taxon>
        <taxon>Filifactoraceae</taxon>
        <taxon>Peptoanaerobacter</taxon>
    </lineage>
</organism>
<evidence type="ECO:0000313" key="4">
    <source>
        <dbReference type="Proteomes" id="UP000006437"/>
    </source>
</evidence>
<name>G9WY25_9FIRM</name>
<dbReference type="CDD" id="cd03522">
    <property type="entry name" value="MoeA_like"/>
    <property type="match status" value="1"/>
</dbReference>
<dbReference type="EMBL" id="AFZE01000002">
    <property type="protein sequence ID" value="EHL16529.1"/>
    <property type="molecule type" value="Genomic_DNA"/>
</dbReference>
<dbReference type="Proteomes" id="UP000006437">
    <property type="component" value="Unassembled WGS sequence"/>
</dbReference>
<dbReference type="GO" id="GO:0061599">
    <property type="term" value="F:molybdopterin molybdotransferase activity"/>
    <property type="evidence" value="ECO:0007669"/>
    <property type="project" value="UniProtKB-UniRule"/>
</dbReference>
<evidence type="ECO:0000256" key="1">
    <source>
        <dbReference type="RuleBase" id="RU365090"/>
    </source>
</evidence>
<evidence type="ECO:0000313" key="3">
    <source>
        <dbReference type="EMBL" id="EHL16529.1"/>
    </source>
</evidence>
<dbReference type="InterPro" id="IPR001453">
    <property type="entry name" value="MoaB/Mog_dom"/>
</dbReference>
<comment type="similarity">
    <text evidence="1">Belongs to the MoeA family.</text>
</comment>
<dbReference type="InterPro" id="IPR038987">
    <property type="entry name" value="MoeA-like"/>
</dbReference>
<comment type="caution">
    <text evidence="3">The sequence shown here is derived from an EMBL/GenBank/DDBJ whole genome shotgun (WGS) entry which is preliminary data.</text>
</comment>
<dbReference type="GO" id="GO:0005829">
    <property type="term" value="C:cytosol"/>
    <property type="evidence" value="ECO:0007669"/>
    <property type="project" value="TreeGrafter"/>
</dbReference>
<keyword evidence="1" id="KW-0479">Metal-binding</keyword>
<comment type="function">
    <text evidence="1">Catalyzes the insertion of molybdate into adenylated molybdopterin with the concomitant release of AMP.</text>
</comment>
<accession>G9WY25</accession>
<evidence type="ECO:0000259" key="2">
    <source>
        <dbReference type="SMART" id="SM00852"/>
    </source>
</evidence>
<keyword evidence="1" id="KW-0501">Molybdenum cofactor biosynthesis</keyword>
<reference evidence="3 4" key="1">
    <citation type="submission" date="2011-08" db="EMBL/GenBank/DDBJ databases">
        <title>The Genome Sequence of Eubacteriaceae bacterium ACC19a.</title>
        <authorList>
            <consortium name="The Broad Institute Genome Sequencing Platform"/>
            <person name="Earl A."/>
            <person name="Ward D."/>
            <person name="Feldgarden M."/>
            <person name="Gevers D."/>
            <person name="Sizova M."/>
            <person name="Hazen A."/>
            <person name="Epstein S."/>
            <person name="Young S.K."/>
            <person name="Zeng Q."/>
            <person name="Gargeya S."/>
            <person name="Fitzgerald M."/>
            <person name="Haas B."/>
            <person name="Abouelleil A."/>
            <person name="Alvarado L."/>
            <person name="Arachchi H.M."/>
            <person name="Berlin A."/>
            <person name="Brown A."/>
            <person name="Chapman S.B."/>
            <person name="Chen Z."/>
            <person name="Dunbar C."/>
            <person name="Freedman E."/>
            <person name="Gearin G."/>
            <person name="Gellesch M."/>
            <person name="Goldberg J."/>
            <person name="Griggs A."/>
            <person name="Gujja S."/>
            <person name="Heiman D."/>
            <person name="Howarth C."/>
            <person name="Larson L."/>
            <person name="Lui A."/>
            <person name="MacDonald P.J.P."/>
            <person name="Montmayeur A."/>
            <person name="Murphy C."/>
            <person name="Neiman D."/>
            <person name="Pearson M."/>
            <person name="Priest M."/>
            <person name="Roberts A."/>
            <person name="Saif S."/>
            <person name="Shea T."/>
            <person name="Shenoy N."/>
            <person name="Sisk P."/>
            <person name="Stolte C."/>
            <person name="Sykes S."/>
            <person name="Wortman J."/>
            <person name="Nusbaum C."/>
            <person name="Birren B."/>
        </authorList>
    </citation>
    <scope>NUCLEOTIDE SEQUENCE [LARGE SCALE GENOMIC DNA]</scope>
    <source>
        <strain evidence="3 4">ACC19a</strain>
    </source>
</reference>
<comment type="pathway">
    <text evidence="1">Cofactor biosynthesis; molybdopterin biosynthesis.</text>
</comment>
<dbReference type="UniPathway" id="UPA00344"/>
<dbReference type="EC" id="2.10.1.1" evidence="1"/>
<dbReference type="PANTHER" id="PTHR10192:SF28">
    <property type="entry name" value="MOLYBDOPTERIN MOLYBDENUMTRANSFERASE"/>
    <property type="match status" value="1"/>
</dbReference>
<dbReference type="SUPFAM" id="SSF53218">
    <property type="entry name" value="Molybdenum cofactor biosynthesis proteins"/>
    <property type="match status" value="1"/>
</dbReference>
<keyword evidence="1" id="KW-0460">Magnesium</keyword>
<keyword evidence="1" id="KW-0808">Transferase</keyword>
<dbReference type="PATRIC" id="fig|796937.3.peg.268"/>
<dbReference type="HOGENOM" id="CLU_068847_1_0_9"/>
<dbReference type="AlphaFoldDB" id="G9WY25"/>
<dbReference type="SMART" id="SM00852">
    <property type="entry name" value="MoCF_biosynth"/>
    <property type="match status" value="1"/>
</dbReference>
<dbReference type="Gene3D" id="3.40.980.10">
    <property type="entry name" value="MoaB/Mog-like domain"/>
    <property type="match status" value="1"/>
</dbReference>
<gene>
    <name evidence="3" type="ORF">HMPREF9629_01076</name>
</gene>
<dbReference type="RefSeq" id="WP_009525311.1">
    <property type="nucleotide sequence ID" value="NZ_JBQMYE010000052.1"/>
</dbReference>